<dbReference type="AlphaFoldDB" id="A0A9D4AGP6"/>
<name>A0A9D4AGP6_9ROSI</name>
<evidence type="ECO:0000313" key="3">
    <source>
        <dbReference type="Proteomes" id="UP000828251"/>
    </source>
</evidence>
<comment type="caution">
    <text evidence="2">The sequence shown here is derived from an EMBL/GenBank/DDBJ whole genome shotgun (WGS) entry which is preliminary data.</text>
</comment>
<proteinExistence type="predicted"/>
<dbReference type="EMBL" id="JAIQCV010000003">
    <property type="protein sequence ID" value="KAH1115649.1"/>
    <property type="molecule type" value="Genomic_DNA"/>
</dbReference>
<sequence length="71" mass="8082">MNNTCRRDEPGSGPKSGPYKLTRRSTLSHGPDLHSSMYCFQNEVLMHENTDSSMFKCVLYSVKELWAVEAL</sequence>
<organism evidence="2 3">
    <name type="scientific">Gossypium stocksii</name>
    <dbReference type="NCBI Taxonomy" id="47602"/>
    <lineage>
        <taxon>Eukaryota</taxon>
        <taxon>Viridiplantae</taxon>
        <taxon>Streptophyta</taxon>
        <taxon>Embryophyta</taxon>
        <taxon>Tracheophyta</taxon>
        <taxon>Spermatophyta</taxon>
        <taxon>Magnoliopsida</taxon>
        <taxon>eudicotyledons</taxon>
        <taxon>Gunneridae</taxon>
        <taxon>Pentapetalae</taxon>
        <taxon>rosids</taxon>
        <taxon>malvids</taxon>
        <taxon>Malvales</taxon>
        <taxon>Malvaceae</taxon>
        <taxon>Malvoideae</taxon>
        <taxon>Gossypium</taxon>
    </lineage>
</organism>
<gene>
    <name evidence="2" type="ORF">J1N35_009027</name>
</gene>
<feature type="region of interest" description="Disordered" evidence="1">
    <location>
        <begin position="1"/>
        <end position="28"/>
    </location>
</feature>
<evidence type="ECO:0000256" key="1">
    <source>
        <dbReference type="SAM" id="MobiDB-lite"/>
    </source>
</evidence>
<feature type="compositionally biased region" description="Basic and acidic residues" evidence="1">
    <location>
        <begin position="1"/>
        <end position="10"/>
    </location>
</feature>
<evidence type="ECO:0000313" key="2">
    <source>
        <dbReference type="EMBL" id="KAH1115649.1"/>
    </source>
</evidence>
<reference evidence="2 3" key="1">
    <citation type="journal article" date="2021" name="Plant Biotechnol. J.">
        <title>Multi-omics assisted identification of the key and species-specific regulatory components of drought-tolerant mechanisms in Gossypium stocksii.</title>
        <authorList>
            <person name="Yu D."/>
            <person name="Ke L."/>
            <person name="Zhang D."/>
            <person name="Wu Y."/>
            <person name="Sun Y."/>
            <person name="Mei J."/>
            <person name="Sun J."/>
            <person name="Sun Y."/>
        </authorList>
    </citation>
    <scope>NUCLEOTIDE SEQUENCE [LARGE SCALE GENOMIC DNA]</scope>
    <source>
        <strain evidence="3">cv. E1</strain>
        <tissue evidence="2">Leaf</tissue>
    </source>
</reference>
<protein>
    <submittedName>
        <fullName evidence="2">Uncharacterized protein</fullName>
    </submittedName>
</protein>
<accession>A0A9D4AGP6</accession>
<keyword evidence="3" id="KW-1185">Reference proteome</keyword>
<dbReference type="Proteomes" id="UP000828251">
    <property type="component" value="Unassembled WGS sequence"/>
</dbReference>